<proteinExistence type="predicted"/>
<gene>
    <name evidence="1" type="ORF">Patl1_33904</name>
</gene>
<organism evidence="1 2">
    <name type="scientific">Pistacia atlantica</name>
    <dbReference type="NCBI Taxonomy" id="434234"/>
    <lineage>
        <taxon>Eukaryota</taxon>
        <taxon>Viridiplantae</taxon>
        <taxon>Streptophyta</taxon>
        <taxon>Embryophyta</taxon>
        <taxon>Tracheophyta</taxon>
        <taxon>Spermatophyta</taxon>
        <taxon>Magnoliopsida</taxon>
        <taxon>eudicotyledons</taxon>
        <taxon>Gunneridae</taxon>
        <taxon>Pentapetalae</taxon>
        <taxon>rosids</taxon>
        <taxon>malvids</taxon>
        <taxon>Sapindales</taxon>
        <taxon>Anacardiaceae</taxon>
        <taxon>Pistacia</taxon>
    </lineage>
</organism>
<accession>A0ACC0ZSB2</accession>
<evidence type="ECO:0000313" key="1">
    <source>
        <dbReference type="EMBL" id="KAJ0074851.1"/>
    </source>
</evidence>
<evidence type="ECO:0000313" key="2">
    <source>
        <dbReference type="Proteomes" id="UP001164250"/>
    </source>
</evidence>
<keyword evidence="2" id="KW-1185">Reference proteome</keyword>
<dbReference type="Proteomes" id="UP001164250">
    <property type="component" value="Chromosome 15"/>
</dbReference>
<protein>
    <submittedName>
        <fullName evidence="1">Uncharacterized protein</fullName>
    </submittedName>
</protein>
<comment type="caution">
    <text evidence="1">The sequence shown here is derived from an EMBL/GenBank/DDBJ whole genome shotgun (WGS) entry which is preliminary data.</text>
</comment>
<sequence length="179" mass="20495">MFLVRFNLDRLLARTWDEMGVVRVYTKPQGQQPDFSEPVVLSVDRGGCTVEEMPAYDTSTHIEHGRKKVNPDGSVPIWEVQCKRKAAYVAVMRNATTTDRRGFESLPKFYKKVYAVQEKELILQAIACSPDPDMVAKVLNFLVSDEVFLFSNFAAMKRLMEVQSFFRNHVNPGIDKILM</sequence>
<name>A0ACC0ZSB2_9ROSI</name>
<reference evidence="2" key="1">
    <citation type="journal article" date="2023" name="G3 (Bethesda)">
        <title>Genome assembly and association tests identify interacting loci associated with vigor, precocity, and sex in interspecific pistachio rootstocks.</title>
        <authorList>
            <person name="Palmer W."/>
            <person name="Jacygrad E."/>
            <person name="Sagayaradj S."/>
            <person name="Cavanaugh K."/>
            <person name="Han R."/>
            <person name="Bertier L."/>
            <person name="Beede B."/>
            <person name="Kafkas S."/>
            <person name="Golino D."/>
            <person name="Preece J."/>
            <person name="Michelmore R."/>
        </authorList>
    </citation>
    <scope>NUCLEOTIDE SEQUENCE [LARGE SCALE GENOMIC DNA]</scope>
</reference>
<dbReference type="EMBL" id="CM047910">
    <property type="protein sequence ID" value="KAJ0074851.1"/>
    <property type="molecule type" value="Genomic_DNA"/>
</dbReference>